<evidence type="ECO:0000256" key="1">
    <source>
        <dbReference type="SAM" id="MobiDB-lite"/>
    </source>
</evidence>
<name>A0A131ZY87_SARSC</name>
<evidence type="ECO:0000313" key="2">
    <source>
        <dbReference type="EMBL" id="KPM03070.1"/>
    </source>
</evidence>
<reference evidence="2 3" key="1">
    <citation type="journal article" date="2015" name="Parasit. Vectors">
        <title>Draft genome of the scabies mite.</title>
        <authorList>
            <person name="Rider S.D.Jr."/>
            <person name="Morgan M.S."/>
            <person name="Arlian L.G."/>
        </authorList>
    </citation>
    <scope>NUCLEOTIDE SEQUENCE [LARGE SCALE GENOMIC DNA]</scope>
    <source>
        <strain evidence="2">Arlian Lab</strain>
    </source>
</reference>
<comment type="caution">
    <text evidence="2">The sequence shown here is derived from an EMBL/GenBank/DDBJ whole genome shotgun (WGS) entry which is preliminary data.</text>
</comment>
<feature type="compositionally biased region" description="Low complexity" evidence="1">
    <location>
        <begin position="51"/>
        <end position="62"/>
    </location>
</feature>
<organism evidence="2 3">
    <name type="scientific">Sarcoptes scabiei</name>
    <name type="common">Itch mite</name>
    <name type="synonym">Acarus scabiei</name>
    <dbReference type="NCBI Taxonomy" id="52283"/>
    <lineage>
        <taxon>Eukaryota</taxon>
        <taxon>Metazoa</taxon>
        <taxon>Ecdysozoa</taxon>
        <taxon>Arthropoda</taxon>
        <taxon>Chelicerata</taxon>
        <taxon>Arachnida</taxon>
        <taxon>Acari</taxon>
        <taxon>Acariformes</taxon>
        <taxon>Sarcoptiformes</taxon>
        <taxon>Astigmata</taxon>
        <taxon>Psoroptidia</taxon>
        <taxon>Sarcoptoidea</taxon>
        <taxon>Sarcoptidae</taxon>
        <taxon>Sarcoptinae</taxon>
        <taxon>Sarcoptes</taxon>
    </lineage>
</organism>
<feature type="compositionally biased region" description="Low complexity" evidence="1">
    <location>
        <begin position="89"/>
        <end position="112"/>
    </location>
</feature>
<proteinExistence type="predicted"/>
<gene>
    <name evidence="2" type="ORF">QR98_0015000</name>
</gene>
<dbReference type="OrthoDB" id="637090at2759"/>
<dbReference type="SUPFAM" id="SSF57850">
    <property type="entry name" value="RING/U-box"/>
    <property type="match status" value="1"/>
</dbReference>
<dbReference type="VEuPathDB" id="VectorBase:SSCA008634"/>
<dbReference type="InterPro" id="IPR013083">
    <property type="entry name" value="Znf_RING/FYVE/PHD"/>
</dbReference>
<dbReference type="Gene3D" id="3.30.40.10">
    <property type="entry name" value="Zinc/RING finger domain, C3HC4 (zinc finger)"/>
    <property type="match status" value="1"/>
</dbReference>
<accession>A0A131ZY87</accession>
<sequence length="231" mass="24986">MRQLVKFISEMILENGVSSTITNTTNPETKPSSTQSNVTKGISWSKIAAQNNNINPTPNITNASNSIPSTTMAKDHSNGAITVPPITKPTPSSTPLSSSSSSLSSTSNPSKTTSTWASTNLSMFSIANGWNDGVNFNISNNCAFCKNVCLEPFNSIENNSPTNTINSKNNQYFRSNCANAKGVVKMPNCKHIFHKECYDSILSSSTSVLHTNVCPFCEKFVLIKDEFPSLN</sequence>
<dbReference type="Proteomes" id="UP000616769">
    <property type="component" value="Unassembled WGS sequence"/>
</dbReference>
<dbReference type="EMBL" id="JXLN01003971">
    <property type="protein sequence ID" value="KPM03070.1"/>
    <property type="molecule type" value="Genomic_DNA"/>
</dbReference>
<feature type="region of interest" description="Disordered" evidence="1">
    <location>
        <begin position="51"/>
        <end position="112"/>
    </location>
</feature>
<evidence type="ECO:0000313" key="3">
    <source>
        <dbReference type="Proteomes" id="UP000616769"/>
    </source>
</evidence>
<feature type="compositionally biased region" description="Polar residues" evidence="1">
    <location>
        <begin position="63"/>
        <end position="72"/>
    </location>
</feature>
<evidence type="ECO:0008006" key="4">
    <source>
        <dbReference type="Google" id="ProtNLM"/>
    </source>
</evidence>
<protein>
    <recommendedName>
        <fullName evidence="4">RING-type domain-containing protein</fullName>
    </recommendedName>
</protein>
<dbReference type="AlphaFoldDB" id="A0A131ZY87"/>